<dbReference type="InterPro" id="IPR014751">
    <property type="entry name" value="XRCC4-like_C"/>
</dbReference>
<evidence type="ECO:0000313" key="14">
    <source>
        <dbReference type="Proteomes" id="UP000050741"/>
    </source>
</evidence>
<feature type="domain" description="Myosin tail" evidence="13">
    <location>
        <begin position="56"/>
        <end position="377"/>
    </location>
</feature>
<evidence type="ECO:0000256" key="12">
    <source>
        <dbReference type="SAM" id="SignalP"/>
    </source>
</evidence>
<dbReference type="InterPro" id="IPR002928">
    <property type="entry name" value="Myosin_tail"/>
</dbReference>
<evidence type="ECO:0000256" key="2">
    <source>
        <dbReference type="ARBA" id="ARBA00008447"/>
    </source>
</evidence>
<evidence type="ECO:0000256" key="4">
    <source>
        <dbReference type="ARBA" id="ARBA00022433"/>
    </source>
</evidence>
<dbReference type="Proteomes" id="UP000050741">
    <property type="component" value="Unassembled WGS sequence"/>
</dbReference>
<evidence type="ECO:0000313" key="15">
    <source>
        <dbReference type="WBParaSite" id="GPLIN_001204500"/>
    </source>
</evidence>
<evidence type="ECO:0000256" key="8">
    <source>
        <dbReference type="ARBA" id="ARBA00023175"/>
    </source>
</evidence>
<evidence type="ECO:0000256" key="10">
    <source>
        <dbReference type="ARBA" id="ARBA00049580"/>
    </source>
</evidence>
<dbReference type="GO" id="GO:0032982">
    <property type="term" value="C:myosin filament"/>
    <property type="evidence" value="ECO:0007669"/>
    <property type="project" value="UniProtKB-KW"/>
</dbReference>
<comment type="subcellular location">
    <subcellularLocation>
        <location evidence="1">Cytoplasm</location>
        <location evidence="1">Myofibril</location>
    </subcellularLocation>
</comment>
<feature type="coiled-coil region" evidence="11">
    <location>
        <begin position="69"/>
        <end position="264"/>
    </location>
</feature>
<evidence type="ECO:0000256" key="3">
    <source>
        <dbReference type="ARBA" id="ARBA00018623"/>
    </source>
</evidence>
<dbReference type="GO" id="GO:0016459">
    <property type="term" value="C:myosin complex"/>
    <property type="evidence" value="ECO:0007669"/>
    <property type="project" value="UniProtKB-KW"/>
</dbReference>
<evidence type="ECO:0000256" key="5">
    <source>
        <dbReference type="ARBA" id="ARBA00022490"/>
    </source>
</evidence>
<evidence type="ECO:0000259" key="13">
    <source>
        <dbReference type="Pfam" id="PF01576"/>
    </source>
</evidence>
<feature type="chain" id="PRO_5008147599" description="Paramyosin" evidence="12">
    <location>
        <begin position="22"/>
        <end position="413"/>
    </location>
</feature>
<dbReference type="AlphaFoldDB" id="A0A183CGP0"/>
<keyword evidence="6 11" id="KW-0175">Coiled coil</keyword>
<dbReference type="GO" id="GO:0030016">
    <property type="term" value="C:myofibril"/>
    <property type="evidence" value="ECO:0007669"/>
    <property type="project" value="UniProtKB-SubCell"/>
</dbReference>
<protein>
    <recommendedName>
        <fullName evidence="3">Paramyosin</fullName>
    </recommendedName>
</protein>
<comment type="function">
    <text evidence="10">Paramyosin is a major structural component of many thick filaments isolated from invertebrate muscles.</text>
</comment>
<feature type="coiled-coil region" evidence="11">
    <location>
        <begin position="308"/>
        <end position="377"/>
    </location>
</feature>
<keyword evidence="9" id="KW-0514">Muscle protein</keyword>
<keyword evidence="14" id="KW-1185">Reference proteome</keyword>
<keyword evidence="12" id="KW-0732">Signal</keyword>
<evidence type="ECO:0000256" key="1">
    <source>
        <dbReference type="ARBA" id="ARBA00004657"/>
    </source>
</evidence>
<dbReference type="Pfam" id="PF01576">
    <property type="entry name" value="Myosin_tail_1"/>
    <property type="match status" value="1"/>
</dbReference>
<dbReference type="PANTHER" id="PTHR46349">
    <property type="entry name" value="CINGULIN-LIKE PROTEIN 1-RELATED"/>
    <property type="match status" value="1"/>
</dbReference>
<reference evidence="14" key="2">
    <citation type="submission" date="2014-05" db="EMBL/GenBank/DDBJ databases">
        <title>The genome and life-stage specific transcriptomes of Globodera pallida elucidate key aspects of plant parasitism by a cyst nematode.</title>
        <authorList>
            <person name="Cotton J.A."/>
            <person name="Lilley C.J."/>
            <person name="Jones L.M."/>
            <person name="Kikuchi T."/>
            <person name="Reid A.J."/>
            <person name="Thorpe P."/>
            <person name="Tsai I.J."/>
            <person name="Beasley H."/>
            <person name="Blok V."/>
            <person name="Cock P.J.A."/>
            <person name="Van den Akker S.E."/>
            <person name="Holroyd N."/>
            <person name="Hunt M."/>
            <person name="Mantelin S."/>
            <person name="Naghra H."/>
            <person name="Pain A."/>
            <person name="Palomares-Rius J.E."/>
            <person name="Zarowiecki M."/>
            <person name="Berriman M."/>
            <person name="Jones J.T."/>
            <person name="Urwin P.E."/>
        </authorList>
    </citation>
    <scope>NUCLEOTIDE SEQUENCE [LARGE SCALE GENOMIC DNA]</scope>
    <source>
        <strain evidence="14">Lindley</strain>
    </source>
</reference>
<keyword evidence="5" id="KW-0963">Cytoplasm</keyword>
<reference evidence="15" key="3">
    <citation type="submission" date="2016-06" db="UniProtKB">
        <authorList>
            <consortium name="WormBaseParasite"/>
        </authorList>
    </citation>
    <scope>IDENTIFICATION</scope>
</reference>
<evidence type="ECO:0000256" key="7">
    <source>
        <dbReference type="ARBA" id="ARBA00023123"/>
    </source>
</evidence>
<sequence>MNLIPLTSLVICSLFFVGTWAKFVPKLTVECARRRRTLKIPSKIIKGPSSPFALPENEQRGKQAIMQSKKKLETDINDLELGLDMANKTNMEAQKTIKKLIVQVQELQLQVEEEQRRREEQRENFLMSEKKLNIVLSERDELIVRKEQMEREKQHVEVEVQEERARKTELQMDNSQLSTARRQVENDLQLTKTDLDKTLNELKMAEESSKKVGADVARLQEELRNEQHHNDHVERQKRGLDAQLKELQLRLDQAEATAQRIGQRTVDQLQQLIMARNHELYLEQKRHKEVMRQLNKSDRECREFQFQVEEQKKSAGKMQSLIEKLQSKIKVHKKQIEEAEEVSAMNVQKYRQIQSQLGEAEERADEAENSLMRVRSKIRVNAAPNAFGTMRAASSSALMRAASGAMIMNGPSK</sequence>
<reference evidence="14" key="1">
    <citation type="submission" date="2013-12" db="EMBL/GenBank/DDBJ databases">
        <authorList>
            <person name="Aslett M."/>
        </authorList>
    </citation>
    <scope>NUCLEOTIDE SEQUENCE [LARGE SCALE GENOMIC DNA]</scope>
    <source>
        <strain evidence="14">Lindley</strain>
    </source>
</reference>
<proteinExistence type="inferred from homology"/>
<keyword evidence="4" id="KW-0787">Thick filament</keyword>
<dbReference type="Gene3D" id="1.20.5.370">
    <property type="match status" value="1"/>
</dbReference>
<dbReference type="PANTHER" id="PTHR46349:SF6">
    <property type="entry name" value="MYOSIN-6-LIKE"/>
    <property type="match status" value="1"/>
</dbReference>
<keyword evidence="8" id="KW-0505">Motor protein</keyword>
<evidence type="ECO:0000256" key="6">
    <source>
        <dbReference type="ARBA" id="ARBA00023054"/>
    </source>
</evidence>
<keyword evidence="7" id="KW-0518">Myosin</keyword>
<evidence type="ECO:0000256" key="11">
    <source>
        <dbReference type="SAM" id="Coils"/>
    </source>
</evidence>
<organism evidence="14 15">
    <name type="scientific">Globodera pallida</name>
    <name type="common">Potato cyst nematode worm</name>
    <name type="synonym">Heterodera pallida</name>
    <dbReference type="NCBI Taxonomy" id="36090"/>
    <lineage>
        <taxon>Eukaryota</taxon>
        <taxon>Metazoa</taxon>
        <taxon>Ecdysozoa</taxon>
        <taxon>Nematoda</taxon>
        <taxon>Chromadorea</taxon>
        <taxon>Rhabditida</taxon>
        <taxon>Tylenchina</taxon>
        <taxon>Tylenchomorpha</taxon>
        <taxon>Tylenchoidea</taxon>
        <taxon>Heteroderidae</taxon>
        <taxon>Heteroderinae</taxon>
        <taxon>Globodera</taxon>
    </lineage>
</organism>
<name>A0A183CGP0_GLOPA</name>
<accession>A0A183CGP0</accession>
<dbReference type="WBParaSite" id="GPLIN_001204500">
    <property type="protein sequence ID" value="GPLIN_001204500"/>
    <property type="gene ID" value="GPLIN_001204500"/>
</dbReference>
<feature type="signal peptide" evidence="12">
    <location>
        <begin position="1"/>
        <end position="21"/>
    </location>
</feature>
<evidence type="ECO:0000256" key="9">
    <source>
        <dbReference type="ARBA" id="ARBA00023179"/>
    </source>
</evidence>
<comment type="similarity">
    <text evidence="2">Belongs to the paramyosin family.</text>
</comment>